<feature type="transmembrane region" description="Helical" evidence="11">
    <location>
        <begin position="121"/>
        <end position="141"/>
    </location>
</feature>
<evidence type="ECO:0000313" key="13">
    <source>
        <dbReference type="EMBL" id="CAD9248279.1"/>
    </source>
</evidence>
<proteinExistence type="inferred from homology"/>
<gene>
    <name evidence="13" type="ORF">PPAR1163_LOCUS6638</name>
</gene>
<reference evidence="13" key="1">
    <citation type="submission" date="2021-01" db="EMBL/GenBank/DDBJ databases">
        <authorList>
            <person name="Corre E."/>
            <person name="Pelletier E."/>
            <person name="Niang G."/>
            <person name="Scheremetjew M."/>
            <person name="Finn R."/>
            <person name="Kale V."/>
            <person name="Holt S."/>
            <person name="Cochrane G."/>
            <person name="Meng A."/>
            <person name="Brown T."/>
            <person name="Cohen L."/>
        </authorList>
    </citation>
    <scope>NUCLEOTIDE SEQUENCE</scope>
    <source>
        <strain evidence="13">CCMP2877</strain>
    </source>
</reference>
<feature type="transmembrane region" description="Helical" evidence="11">
    <location>
        <begin position="161"/>
        <end position="181"/>
    </location>
</feature>
<evidence type="ECO:0000256" key="11">
    <source>
        <dbReference type="SAM" id="Phobius"/>
    </source>
</evidence>
<dbReference type="Gene3D" id="6.10.140.1330">
    <property type="match status" value="1"/>
</dbReference>
<dbReference type="PANTHER" id="PTHR10110:SF187">
    <property type="entry name" value="SODIUM_HYDROGEN EXCHANGER"/>
    <property type="match status" value="1"/>
</dbReference>
<dbReference type="InterPro" id="IPR006153">
    <property type="entry name" value="Cation/H_exchanger_TM"/>
</dbReference>
<organism evidence="13">
    <name type="scientific">Phaeomonas parva</name>
    <dbReference type="NCBI Taxonomy" id="124430"/>
    <lineage>
        <taxon>Eukaryota</taxon>
        <taxon>Sar</taxon>
        <taxon>Stramenopiles</taxon>
        <taxon>Ochrophyta</taxon>
        <taxon>Pinguiophyceae</taxon>
        <taxon>Pinguiochrysidales</taxon>
        <taxon>Pinguiochrysidaceae</taxon>
        <taxon>Phaeomonas</taxon>
    </lineage>
</organism>
<evidence type="ECO:0000256" key="4">
    <source>
        <dbReference type="ARBA" id="ARBA00022989"/>
    </source>
</evidence>
<dbReference type="GO" id="GO:0051453">
    <property type="term" value="P:regulation of intracellular pH"/>
    <property type="evidence" value="ECO:0007669"/>
    <property type="project" value="TreeGrafter"/>
</dbReference>
<protein>
    <recommendedName>
        <fullName evidence="9">Sodium/hydrogen exchanger</fullName>
    </recommendedName>
</protein>
<feature type="transmembrane region" description="Helical" evidence="11">
    <location>
        <begin position="26"/>
        <end position="46"/>
    </location>
</feature>
<evidence type="ECO:0000256" key="10">
    <source>
        <dbReference type="SAM" id="MobiDB-lite"/>
    </source>
</evidence>
<sequence length="561" mass="62142">MDFDAMPMRRLDQENTPEEAEKQHEIGAVNTMLLVFLLGLCIFLAYMIKKHRFYYVPESAGAMLVGCVVGGLIKAFNPGDEELDFLSFDPEIFYFLLLPPIIFEAGFTLRKKRFFSNLATILMFAVGGTVVSTFVVGFLTFACGKSGIIEIATEDPLEALLFGALISAVDPVATLSIMGSAELNCDPLLYSLVFGESVLNDAVAIVLFRIFSKFQASGQAFNEASLALVMSEFLGVSIGSVFCGVLIGLICSYVCKHTLISAHPHYEIAILFLFAYGSYALAELVALSGIMSLFFSGITLSHYNSYNLSTTSRITSEVTFKALATVSEFFVYLYMGMGIFTGRYRSWNFTFVFLAIIFCLLGRLFNIFPFSFAANLFRRQRIPLRMQIVIWFAGLRGAIAFALSQNMPADHRDLYTTTTLSIVLFTTVVCGGLTEPLLGKMGMKLQQGQAPSDDPDGQTPYESLVSGRENALVRRVSLADKVYTGFHGMWRQLDDLYMKPLFGGSTKRRSFRNVQEAEMHDLVSSDDDATTVGDDADDFERKDYDHDGPSTYQPPGRPALV</sequence>
<feature type="transmembrane region" description="Helical" evidence="11">
    <location>
        <begin position="53"/>
        <end position="72"/>
    </location>
</feature>
<evidence type="ECO:0000259" key="12">
    <source>
        <dbReference type="Pfam" id="PF00999"/>
    </source>
</evidence>
<dbReference type="NCBIfam" id="TIGR00840">
    <property type="entry name" value="b_cpa1"/>
    <property type="match status" value="1"/>
</dbReference>
<keyword evidence="9" id="KW-0050">Antiport</keyword>
<keyword evidence="8 9" id="KW-0739">Sodium transport</keyword>
<keyword evidence="3 9" id="KW-0812">Transmembrane</keyword>
<dbReference type="GO" id="GO:0015385">
    <property type="term" value="F:sodium:proton antiporter activity"/>
    <property type="evidence" value="ECO:0007669"/>
    <property type="project" value="InterPro"/>
</dbReference>
<feature type="transmembrane region" description="Helical" evidence="11">
    <location>
        <begin position="231"/>
        <end position="254"/>
    </location>
</feature>
<evidence type="ECO:0000256" key="8">
    <source>
        <dbReference type="ARBA" id="ARBA00023201"/>
    </source>
</evidence>
<evidence type="ECO:0000256" key="1">
    <source>
        <dbReference type="ARBA" id="ARBA00004141"/>
    </source>
</evidence>
<dbReference type="GO" id="GO:0098719">
    <property type="term" value="P:sodium ion import across plasma membrane"/>
    <property type="evidence" value="ECO:0007669"/>
    <property type="project" value="TreeGrafter"/>
</dbReference>
<comment type="subcellular location">
    <subcellularLocation>
        <location evidence="1">Membrane</location>
        <topology evidence="1">Multi-pass membrane protein</topology>
    </subcellularLocation>
</comment>
<feature type="transmembrane region" description="Helical" evidence="11">
    <location>
        <begin position="188"/>
        <end position="211"/>
    </location>
</feature>
<comment type="similarity">
    <text evidence="9">Belongs to the monovalent cation:proton antiporter 1 (CPA1) transporter (TC 2.A.36) family.</text>
</comment>
<evidence type="ECO:0000256" key="5">
    <source>
        <dbReference type="ARBA" id="ARBA00023053"/>
    </source>
</evidence>
<feature type="transmembrane region" description="Helical" evidence="11">
    <location>
        <begin position="92"/>
        <end position="109"/>
    </location>
</feature>
<feature type="transmembrane region" description="Helical" evidence="11">
    <location>
        <begin position="388"/>
        <end position="408"/>
    </location>
</feature>
<name>A0A7S1TVV0_9STRA</name>
<evidence type="ECO:0000256" key="7">
    <source>
        <dbReference type="ARBA" id="ARBA00023136"/>
    </source>
</evidence>
<dbReference type="GO" id="GO:0005886">
    <property type="term" value="C:plasma membrane"/>
    <property type="evidence" value="ECO:0007669"/>
    <property type="project" value="TreeGrafter"/>
</dbReference>
<keyword evidence="2 9" id="KW-0813">Transport</keyword>
<dbReference type="PRINTS" id="PR01084">
    <property type="entry name" value="NAHEXCHNGR"/>
</dbReference>
<evidence type="ECO:0000256" key="3">
    <source>
        <dbReference type="ARBA" id="ARBA00022692"/>
    </source>
</evidence>
<feature type="domain" description="Cation/H+ exchanger transmembrane" evidence="12">
    <location>
        <begin position="41"/>
        <end position="438"/>
    </location>
</feature>
<dbReference type="PANTHER" id="PTHR10110">
    <property type="entry name" value="SODIUM/HYDROGEN EXCHANGER"/>
    <property type="match status" value="1"/>
</dbReference>
<evidence type="ECO:0000256" key="6">
    <source>
        <dbReference type="ARBA" id="ARBA00023065"/>
    </source>
</evidence>
<feature type="transmembrane region" description="Helical" evidence="11">
    <location>
        <begin position="266"/>
        <end position="282"/>
    </location>
</feature>
<evidence type="ECO:0000256" key="2">
    <source>
        <dbReference type="ARBA" id="ARBA00022448"/>
    </source>
</evidence>
<dbReference type="GO" id="GO:0015386">
    <property type="term" value="F:potassium:proton antiporter activity"/>
    <property type="evidence" value="ECO:0007669"/>
    <property type="project" value="TreeGrafter"/>
</dbReference>
<dbReference type="Pfam" id="PF00999">
    <property type="entry name" value="Na_H_Exchanger"/>
    <property type="match status" value="1"/>
</dbReference>
<keyword evidence="4 11" id="KW-1133">Transmembrane helix</keyword>
<feature type="transmembrane region" description="Helical" evidence="11">
    <location>
        <begin position="352"/>
        <end position="376"/>
    </location>
</feature>
<accession>A0A7S1TVV0</accession>
<feature type="compositionally biased region" description="Acidic residues" evidence="10">
    <location>
        <begin position="524"/>
        <end position="538"/>
    </location>
</feature>
<feature type="compositionally biased region" description="Basic and acidic residues" evidence="10">
    <location>
        <begin position="539"/>
        <end position="548"/>
    </location>
</feature>
<dbReference type="InterPro" id="IPR018422">
    <property type="entry name" value="Cation/H_exchanger_CPA1"/>
</dbReference>
<feature type="transmembrane region" description="Helical" evidence="11">
    <location>
        <begin position="414"/>
        <end position="434"/>
    </location>
</feature>
<keyword evidence="7 11" id="KW-0472">Membrane</keyword>
<keyword evidence="6 9" id="KW-0406">Ion transport</keyword>
<dbReference type="AlphaFoldDB" id="A0A7S1TVV0"/>
<evidence type="ECO:0000256" key="9">
    <source>
        <dbReference type="RuleBase" id="RU003722"/>
    </source>
</evidence>
<keyword evidence="5" id="KW-0915">Sodium</keyword>
<dbReference type="InterPro" id="IPR004709">
    <property type="entry name" value="NaH_exchanger"/>
</dbReference>
<dbReference type="EMBL" id="HBGJ01010670">
    <property type="protein sequence ID" value="CAD9248279.1"/>
    <property type="molecule type" value="Transcribed_RNA"/>
</dbReference>
<feature type="region of interest" description="Disordered" evidence="10">
    <location>
        <begin position="521"/>
        <end position="561"/>
    </location>
</feature>